<dbReference type="PANTHER" id="PTHR11662">
    <property type="entry name" value="SOLUTE CARRIER FAMILY 17"/>
    <property type="match status" value="1"/>
</dbReference>
<sequence>MDAAQPAQPGRPYLGFALLYAAYCISYVDRAAIALALTQIGREFGLSPTEYGVVLSVFFFGYSLMQLPGGWLADRFGSKYVVIGTAVAWSVFTALTGLAWSFTSLIAIRLIFGLAEGGFPAACIKAVSEQFTGSARPKMSSLMISSNYVGSLLAPLVMAPLLIYFGWRHAFFAVGAAGLIFGFVYYRLIPHRPPAAYPGPGAARSGRRPSAPARELLRNPLLWQLMLVWFGLGCINKGLDAWMPTYLLQARGLDLKAVGLLTPLPFIMASIATAIGGWVMIRFFDGREKYMIVVSTMLTGIFLYLMYKAPTIAGVITFQSITYFFKSFVFAAAFALPTKLMRDDQIGTSIGMVNLGGQCAGFIAPLVMGLLVDHYGTYDAAFDFLLTAAAVATLVALTIRSRSTAALPQAA</sequence>
<comment type="caution">
    <text evidence="7">The sequence shown here is derived from an EMBL/GenBank/DDBJ whole genome shotgun (WGS) entry which is preliminary data.</text>
</comment>
<dbReference type="InterPro" id="IPR036259">
    <property type="entry name" value="MFS_trans_sf"/>
</dbReference>
<dbReference type="Pfam" id="PF07690">
    <property type="entry name" value="MFS_1"/>
    <property type="match status" value="1"/>
</dbReference>
<feature type="transmembrane region" description="Helical" evidence="5">
    <location>
        <begin position="313"/>
        <end position="336"/>
    </location>
</feature>
<keyword evidence="8" id="KW-1185">Reference proteome</keyword>
<proteinExistence type="predicted"/>
<comment type="subcellular location">
    <subcellularLocation>
        <location evidence="1">Membrane</location>
        <topology evidence="1">Multi-pass membrane protein</topology>
    </subcellularLocation>
</comment>
<feature type="transmembrane region" description="Helical" evidence="5">
    <location>
        <begin position="259"/>
        <end position="281"/>
    </location>
</feature>
<dbReference type="InterPro" id="IPR020846">
    <property type="entry name" value="MFS_dom"/>
</dbReference>
<protein>
    <submittedName>
        <fullName evidence="7">MFS transporter</fullName>
    </submittedName>
</protein>
<feature type="transmembrane region" description="Helical" evidence="5">
    <location>
        <begin position="221"/>
        <end position="239"/>
    </location>
</feature>
<name>A0ABU7TXU0_9HYPH</name>
<dbReference type="PROSITE" id="PS50850">
    <property type="entry name" value="MFS"/>
    <property type="match status" value="1"/>
</dbReference>
<feature type="transmembrane region" description="Helical" evidence="5">
    <location>
        <begin position="53"/>
        <end position="73"/>
    </location>
</feature>
<accession>A0ABU7TXU0</accession>
<feature type="domain" description="Major facilitator superfamily (MFS) profile" evidence="6">
    <location>
        <begin position="15"/>
        <end position="404"/>
    </location>
</feature>
<organism evidence="7 8">
    <name type="scientific">Methylobacterium oryzae</name>
    <dbReference type="NCBI Taxonomy" id="334852"/>
    <lineage>
        <taxon>Bacteria</taxon>
        <taxon>Pseudomonadati</taxon>
        <taxon>Pseudomonadota</taxon>
        <taxon>Alphaproteobacteria</taxon>
        <taxon>Hyphomicrobiales</taxon>
        <taxon>Methylobacteriaceae</taxon>
        <taxon>Methylobacterium</taxon>
    </lineage>
</organism>
<dbReference type="SUPFAM" id="SSF103473">
    <property type="entry name" value="MFS general substrate transporter"/>
    <property type="match status" value="1"/>
</dbReference>
<feature type="transmembrane region" description="Helical" evidence="5">
    <location>
        <begin position="12"/>
        <end position="33"/>
    </location>
</feature>
<keyword evidence="3 5" id="KW-1133">Transmembrane helix</keyword>
<dbReference type="InterPro" id="IPR050382">
    <property type="entry name" value="MFS_Na/Anion_cotransporter"/>
</dbReference>
<dbReference type="RefSeq" id="WP_331304449.1">
    <property type="nucleotide sequence ID" value="NZ_MLCA01000016.1"/>
</dbReference>
<evidence type="ECO:0000256" key="2">
    <source>
        <dbReference type="ARBA" id="ARBA00022692"/>
    </source>
</evidence>
<feature type="transmembrane region" description="Helical" evidence="5">
    <location>
        <begin position="80"/>
        <end position="100"/>
    </location>
</feature>
<evidence type="ECO:0000256" key="3">
    <source>
        <dbReference type="ARBA" id="ARBA00022989"/>
    </source>
</evidence>
<gene>
    <name evidence="7" type="ORF">MOTC310_30240</name>
</gene>
<dbReference type="CDD" id="cd17319">
    <property type="entry name" value="MFS_ExuT_GudP_like"/>
    <property type="match status" value="1"/>
</dbReference>
<keyword evidence="4 5" id="KW-0472">Membrane</keyword>
<evidence type="ECO:0000259" key="6">
    <source>
        <dbReference type="PROSITE" id="PS50850"/>
    </source>
</evidence>
<evidence type="ECO:0000256" key="4">
    <source>
        <dbReference type="ARBA" id="ARBA00023136"/>
    </source>
</evidence>
<evidence type="ECO:0000313" key="8">
    <source>
        <dbReference type="Proteomes" id="UP001355206"/>
    </source>
</evidence>
<feature type="transmembrane region" description="Helical" evidence="5">
    <location>
        <begin position="171"/>
        <end position="189"/>
    </location>
</feature>
<feature type="transmembrane region" description="Helical" evidence="5">
    <location>
        <begin position="148"/>
        <end position="165"/>
    </location>
</feature>
<keyword evidence="2 5" id="KW-0812">Transmembrane</keyword>
<evidence type="ECO:0000313" key="7">
    <source>
        <dbReference type="EMBL" id="MEE7494473.1"/>
    </source>
</evidence>
<reference evidence="7 8" key="1">
    <citation type="journal article" date="2012" name="Genet. Mol. Biol.">
        <title>Analysis of 16S rRNA and mxaF genes revealing insights into Methylobacterium niche-specific plant association.</title>
        <authorList>
            <person name="Dourado M.N."/>
            <person name="Andreote F.D."/>
            <person name="Dini-Andreote F."/>
            <person name="Conti R."/>
            <person name="Araujo J.M."/>
            <person name="Araujo W.L."/>
        </authorList>
    </citation>
    <scope>NUCLEOTIDE SEQUENCE [LARGE SCALE GENOMIC DNA]</scope>
    <source>
        <strain evidence="7 8">TC3-10</strain>
    </source>
</reference>
<dbReference type="Proteomes" id="UP001355206">
    <property type="component" value="Unassembled WGS sequence"/>
</dbReference>
<evidence type="ECO:0000256" key="1">
    <source>
        <dbReference type="ARBA" id="ARBA00004141"/>
    </source>
</evidence>
<evidence type="ECO:0000256" key="5">
    <source>
        <dbReference type="SAM" id="Phobius"/>
    </source>
</evidence>
<dbReference type="InterPro" id="IPR011701">
    <property type="entry name" value="MFS"/>
</dbReference>
<feature type="transmembrane region" description="Helical" evidence="5">
    <location>
        <begin position="290"/>
        <end position="307"/>
    </location>
</feature>
<feature type="transmembrane region" description="Helical" evidence="5">
    <location>
        <begin position="380"/>
        <end position="399"/>
    </location>
</feature>
<dbReference type="EMBL" id="MLCA01000016">
    <property type="protein sequence ID" value="MEE7494473.1"/>
    <property type="molecule type" value="Genomic_DNA"/>
</dbReference>
<dbReference type="PANTHER" id="PTHR11662:SF399">
    <property type="entry name" value="FI19708P1-RELATED"/>
    <property type="match status" value="1"/>
</dbReference>
<dbReference type="Gene3D" id="1.20.1250.20">
    <property type="entry name" value="MFS general substrate transporter like domains"/>
    <property type="match status" value="2"/>
</dbReference>
<feature type="transmembrane region" description="Helical" evidence="5">
    <location>
        <begin position="348"/>
        <end position="368"/>
    </location>
</feature>